<feature type="region of interest" description="Disordered" evidence="1">
    <location>
        <begin position="21"/>
        <end position="59"/>
    </location>
</feature>
<dbReference type="Proteomes" id="UP001652432">
    <property type="component" value="Unassembled WGS sequence"/>
</dbReference>
<gene>
    <name evidence="2" type="ORF">OCV77_06585</name>
</gene>
<feature type="compositionally biased region" description="Basic and acidic residues" evidence="1">
    <location>
        <begin position="164"/>
        <end position="178"/>
    </location>
</feature>
<dbReference type="RefSeq" id="WP_262574139.1">
    <property type="nucleotide sequence ID" value="NZ_JAOQKJ010000004.1"/>
</dbReference>
<dbReference type="EMBL" id="JAOQKJ010000004">
    <property type="protein sequence ID" value="MCU6744162.1"/>
    <property type="molecule type" value="Genomic_DNA"/>
</dbReference>
<protein>
    <submittedName>
        <fullName evidence="2">Uncharacterized protein</fullName>
    </submittedName>
</protein>
<proteinExistence type="predicted"/>
<comment type="caution">
    <text evidence="2">The sequence shown here is derived from an EMBL/GenBank/DDBJ whole genome shotgun (WGS) entry which is preliminary data.</text>
</comment>
<sequence>MRIRNDYTGFSGKGYQDNYLYKNKEAAKENDSQADRTKPDGANTENTVYRKRESTYSRDGDTCQITHTVEKETPGENTHTGILKEFWNSLGDEGQTAGTGGQSLHLMAAFQNIKAAFQNFVKEHITEPVREFPQKIQKILGRQKEMQDSPADGKMAGEGGMPGHSEDGKEKKDKEWKPWEDEALGRMLHTSHLTDSYTRTGEYCNLSENVTYDSRRKRGK</sequence>
<feature type="region of interest" description="Disordered" evidence="1">
    <location>
        <begin position="142"/>
        <end position="178"/>
    </location>
</feature>
<evidence type="ECO:0000313" key="3">
    <source>
        <dbReference type="Proteomes" id="UP001652432"/>
    </source>
</evidence>
<reference evidence="2 3" key="1">
    <citation type="journal article" date="2021" name="ISME Commun">
        <title>Automated analysis of genomic sequences facilitates high-throughput and comprehensive description of bacteria.</title>
        <authorList>
            <person name="Hitch T.C.A."/>
        </authorList>
    </citation>
    <scope>NUCLEOTIDE SEQUENCE [LARGE SCALE GENOMIC DNA]</scope>
    <source>
        <strain evidence="2 3">Sanger_18</strain>
    </source>
</reference>
<evidence type="ECO:0000256" key="1">
    <source>
        <dbReference type="SAM" id="MobiDB-lite"/>
    </source>
</evidence>
<feature type="compositionally biased region" description="Basic and acidic residues" evidence="1">
    <location>
        <begin position="48"/>
        <end position="59"/>
    </location>
</feature>
<evidence type="ECO:0000313" key="2">
    <source>
        <dbReference type="EMBL" id="MCU6744162.1"/>
    </source>
</evidence>
<organism evidence="2 3">
    <name type="scientific">Suilimivivens aceti</name>
    <dbReference type="NCBI Taxonomy" id="2981774"/>
    <lineage>
        <taxon>Bacteria</taxon>
        <taxon>Bacillati</taxon>
        <taxon>Bacillota</taxon>
        <taxon>Clostridia</taxon>
        <taxon>Lachnospirales</taxon>
        <taxon>Lachnospiraceae</taxon>
        <taxon>Suilimivivens</taxon>
    </lineage>
</organism>
<name>A0ABT2T2K5_9FIRM</name>
<feature type="compositionally biased region" description="Basic and acidic residues" evidence="1">
    <location>
        <begin position="22"/>
        <end position="39"/>
    </location>
</feature>
<accession>A0ABT2T2K5</accession>
<keyword evidence="3" id="KW-1185">Reference proteome</keyword>